<comment type="caution">
    <text evidence="1">The sequence shown here is derived from an EMBL/GenBank/DDBJ whole genome shotgun (WGS) entry which is preliminary data.</text>
</comment>
<sequence>MKGLLSLLFFALLGAVQALSSTGSRLLVVIEELAEKEKYSKFWTDLESRGFSITYASPKSSTLSLFRHGALAYDHLILLPPKSKGLGPSLTPNILVDFINSNGNIMLALSADQATPSAISSLLLELDVSLPPERNALIVDHLNFDTKSAADKHDVLLLPSPKAPRAGVKDYFHVDGTLAVPRAVGQVLGNASPLLAPILRAPSTAYSYNPKDEEASVEDVFASGSQLSLVTSFQARNSARFTVLGSVEMLEDQWFDAVVKSPKGQEERTQNKAFAEKLSAWTFQEIGVLKVGKVQHYLNEGKVAGTTNLSVSEFPELNPKIYRIKNDVHFSIELSEYEIDHLAPYTPPAGDAVQLEFTMLSPFHRLTLEPTGQTANSTIFSTTFKLPDQHGIFNFIVNYKRPFLTNVYEKRTVTVRHFAHNEWPRSFVITGAYPWIGGISVTVVGWLAFVALWLWSKPAEDRVKKAQ</sequence>
<dbReference type="EMBL" id="JAMKPW020000003">
    <property type="protein sequence ID" value="KAK8219800.1"/>
    <property type="molecule type" value="Genomic_DNA"/>
</dbReference>
<name>A0ACC3SP94_9PEZI</name>
<organism evidence="1 2">
    <name type="scientific">Zalaria obscura</name>
    <dbReference type="NCBI Taxonomy" id="2024903"/>
    <lineage>
        <taxon>Eukaryota</taxon>
        <taxon>Fungi</taxon>
        <taxon>Dikarya</taxon>
        <taxon>Ascomycota</taxon>
        <taxon>Pezizomycotina</taxon>
        <taxon>Dothideomycetes</taxon>
        <taxon>Dothideomycetidae</taxon>
        <taxon>Dothideales</taxon>
        <taxon>Zalariaceae</taxon>
        <taxon>Zalaria</taxon>
    </lineage>
</organism>
<gene>
    <name evidence="1" type="primary">WBP1</name>
    <name evidence="1" type="ORF">M8818_000774</name>
</gene>
<reference evidence="1" key="1">
    <citation type="submission" date="2024-02" db="EMBL/GenBank/DDBJ databases">
        <title>Metagenome Assembled Genome of Zalaria obscura JY119.</title>
        <authorList>
            <person name="Vighnesh L."/>
            <person name="Jagadeeshwari U."/>
            <person name="Venkata Ramana C."/>
            <person name="Sasikala C."/>
        </authorList>
    </citation>
    <scope>NUCLEOTIDE SEQUENCE</scope>
    <source>
        <strain evidence="1">JY119</strain>
    </source>
</reference>
<keyword evidence="1" id="KW-0808">Transferase</keyword>
<evidence type="ECO:0000313" key="1">
    <source>
        <dbReference type="EMBL" id="KAK8219800.1"/>
    </source>
</evidence>
<protein>
    <submittedName>
        <fullName evidence="1">Oligosaccharyl transferase glycoprotein complex, beta subunit</fullName>
    </submittedName>
</protein>
<proteinExistence type="predicted"/>
<dbReference type="Proteomes" id="UP001320706">
    <property type="component" value="Unassembled WGS sequence"/>
</dbReference>
<keyword evidence="2" id="KW-1185">Reference proteome</keyword>
<evidence type="ECO:0000313" key="2">
    <source>
        <dbReference type="Proteomes" id="UP001320706"/>
    </source>
</evidence>
<accession>A0ACC3SP94</accession>